<protein>
    <submittedName>
        <fullName evidence="2">Uncharacterized protein</fullName>
    </submittedName>
</protein>
<reference evidence="2" key="1">
    <citation type="submission" date="2023-03" db="EMBL/GenBank/DDBJ databases">
        <title>MT1 and MT2 Draft Genomes of Novel Species.</title>
        <authorList>
            <person name="Venkateswaran K."/>
        </authorList>
    </citation>
    <scope>NUCLEOTIDE SEQUENCE</scope>
    <source>
        <strain evidence="2">F6_8S_P_1A</strain>
    </source>
</reference>
<feature type="transmembrane region" description="Helical" evidence="1">
    <location>
        <begin position="9"/>
        <end position="31"/>
    </location>
</feature>
<sequence>MNATLRTTLGWLAAVLLNVGALLVVVGLLLPRPAGDVSVLGVGAALCVAGLAAGAVWLAGRPAG</sequence>
<feature type="transmembrane region" description="Helical" evidence="1">
    <location>
        <begin position="37"/>
        <end position="59"/>
    </location>
</feature>
<name>A0ABT8IYI8_9MICO</name>
<evidence type="ECO:0000313" key="2">
    <source>
        <dbReference type="EMBL" id="MDN4597891.1"/>
    </source>
</evidence>
<evidence type="ECO:0000313" key="3">
    <source>
        <dbReference type="Proteomes" id="UP001174210"/>
    </source>
</evidence>
<keyword evidence="3" id="KW-1185">Reference proteome</keyword>
<dbReference type="EMBL" id="JAROCB010000003">
    <property type="protein sequence ID" value="MDN4597891.1"/>
    <property type="molecule type" value="Genomic_DNA"/>
</dbReference>
<proteinExistence type="predicted"/>
<keyword evidence="1" id="KW-1133">Transmembrane helix</keyword>
<dbReference type="Proteomes" id="UP001174210">
    <property type="component" value="Unassembled WGS sequence"/>
</dbReference>
<gene>
    <name evidence="2" type="ORF">P5G59_12120</name>
</gene>
<accession>A0ABT8IYI8</accession>
<keyword evidence="1" id="KW-0812">Transmembrane</keyword>
<organism evidence="2 3">
    <name type="scientific">Leifsonia virtsii</name>
    <dbReference type="NCBI Taxonomy" id="3035915"/>
    <lineage>
        <taxon>Bacteria</taxon>
        <taxon>Bacillati</taxon>
        <taxon>Actinomycetota</taxon>
        <taxon>Actinomycetes</taxon>
        <taxon>Micrococcales</taxon>
        <taxon>Microbacteriaceae</taxon>
        <taxon>Leifsonia</taxon>
    </lineage>
</organism>
<keyword evidence="1" id="KW-0472">Membrane</keyword>
<dbReference type="RefSeq" id="WP_301219241.1">
    <property type="nucleotide sequence ID" value="NZ_JAROCB010000003.1"/>
</dbReference>
<evidence type="ECO:0000256" key="1">
    <source>
        <dbReference type="SAM" id="Phobius"/>
    </source>
</evidence>
<comment type="caution">
    <text evidence="2">The sequence shown here is derived from an EMBL/GenBank/DDBJ whole genome shotgun (WGS) entry which is preliminary data.</text>
</comment>